<keyword evidence="3" id="KW-1185">Reference proteome</keyword>
<dbReference type="Pfam" id="PF00903">
    <property type="entry name" value="Glyoxalase"/>
    <property type="match status" value="1"/>
</dbReference>
<gene>
    <name evidence="2" type="ORF">OE749_01400</name>
</gene>
<accession>A0ABT3A4P1</accession>
<dbReference type="InterPro" id="IPR004360">
    <property type="entry name" value="Glyas_Fos-R_dOase_dom"/>
</dbReference>
<evidence type="ECO:0000313" key="2">
    <source>
        <dbReference type="EMBL" id="MCV2883351.1"/>
    </source>
</evidence>
<protein>
    <submittedName>
        <fullName evidence="2">VOC family protein</fullName>
    </submittedName>
</protein>
<dbReference type="SUPFAM" id="SSF54593">
    <property type="entry name" value="Glyoxalase/Bleomycin resistance protein/Dihydroxybiphenyl dioxygenase"/>
    <property type="match status" value="1"/>
</dbReference>
<name>A0ABT3A4P1_9ALTE</name>
<comment type="caution">
    <text evidence="2">The sequence shown here is derived from an EMBL/GenBank/DDBJ whole genome shotgun (WGS) entry which is preliminary data.</text>
</comment>
<dbReference type="EMBL" id="JAOWKX010000001">
    <property type="protein sequence ID" value="MCV2883351.1"/>
    <property type="molecule type" value="Genomic_DNA"/>
</dbReference>
<evidence type="ECO:0000313" key="3">
    <source>
        <dbReference type="Proteomes" id="UP001652504"/>
    </source>
</evidence>
<organism evidence="2 3">
    <name type="scientific">Fluctibacter corallii</name>
    <dbReference type="NCBI Taxonomy" id="2984329"/>
    <lineage>
        <taxon>Bacteria</taxon>
        <taxon>Pseudomonadati</taxon>
        <taxon>Pseudomonadota</taxon>
        <taxon>Gammaproteobacteria</taxon>
        <taxon>Alteromonadales</taxon>
        <taxon>Alteromonadaceae</taxon>
        <taxon>Fluctibacter</taxon>
    </lineage>
</organism>
<dbReference type="PROSITE" id="PS51819">
    <property type="entry name" value="VOC"/>
    <property type="match status" value="1"/>
</dbReference>
<dbReference type="InterPro" id="IPR029068">
    <property type="entry name" value="Glyas_Bleomycin-R_OHBP_Dase"/>
</dbReference>
<proteinExistence type="predicted"/>
<dbReference type="CDD" id="cd06587">
    <property type="entry name" value="VOC"/>
    <property type="match status" value="1"/>
</dbReference>
<dbReference type="Proteomes" id="UP001652504">
    <property type="component" value="Unassembled WGS sequence"/>
</dbReference>
<reference evidence="2 3" key="1">
    <citation type="submission" date="2022-10" db="EMBL/GenBank/DDBJ databases">
        <title>Aestuariibacter sp. AA17 isolated from Montipora capitata coral fragment.</title>
        <authorList>
            <person name="Emsley S.A."/>
            <person name="Pfannmuller K.M."/>
            <person name="Loughran R.M."/>
            <person name="Shlafstein M."/>
            <person name="Papke E."/>
            <person name="Saw J.H."/>
            <person name="Ushijima B."/>
            <person name="Videau P."/>
        </authorList>
    </citation>
    <scope>NUCLEOTIDE SEQUENCE [LARGE SCALE GENOMIC DNA]</scope>
    <source>
        <strain evidence="2 3">AA17</strain>
    </source>
</reference>
<dbReference type="Gene3D" id="3.10.180.10">
    <property type="entry name" value="2,3-Dihydroxybiphenyl 1,2-Dioxygenase, domain 1"/>
    <property type="match status" value="1"/>
</dbReference>
<sequence>MNMNQVTIPATDMAASKAFYVTLGFELIVDTDHYVRFYCEDGGATFSLSLTDQRTPNPTVVYFEHEALDMLCNRLQQKGIEFEQLPHHQPYLWREAIVRDPAGNLIKLYWAGDNRVNPPWRVRRT</sequence>
<evidence type="ECO:0000259" key="1">
    <source>
        <dbReference type="PROSITE" id="PS51819"/>
    </source>
</evidence>
<dbReference type="InterPro" id="IPR037523">
    <property type="entry name" value="VOC_core"/>
</dbReference>
<feature type="domain" description="VOC" evidence="1">
    <location>
        <begin position="2"/>
        <end position="111"/>
    </location>
</feature>
<dbReference type="RefSeq" id="WP_263710552.1">
    <property type="nucleotide sequence ID" value="NZ_JAOWKX010000001.1"/>
</dbReference>